<comment type="caution">
    <text evidence="2">The sequence shown here is derived from an EMBL/GenBank/DDBJ whole genome shotgun (WGS) entry which is preliminary data.</text>
</comment>
<proteinExistence type="predicted"/>
<sequence length="198" mass="23402">MKKLRTHSQPQSRGLSWLQEKVDQLLKDRLEHLSRLREQQLQPHEPPGAPQGHESPHRHGMTELNPMESPRHRELPPAPPWGEEWPAPPRNQDGASEPQEREGSRNIREWLLYEWDFEDIPPPQHLLEKGENTQKRAPDMMEWPPITQWDDLHRNNRSVPDWEGFPPIPDETKEAKRAKVNTAKSGGRRSRNRRRKKR</sequence>
<feature type="compositionally biased region" description="Basic and acidic residues" evidence="1">
    <location>
        <begin position="126"/>
        <end position="139"/>
    </location>
</feature>
<feature type="compositionally biased region" description="Basic residues" evidence="1">
    <location>
        <begin position="186"/>
        <end position="198"/>
    </location>
</feature>
<evidence type="ECO:0000313" key="2">
    <source>
        <dbReference type="EMBL" id="MDN4592431.1"/>
    </source>
</evidence>
<protein>
    <submittedName>
        <fullName evidence="2">Uncharacterized protein</fullName>
    </submittedName>
</protein>
<gene>
    <name evidence="2" type="ORF">NWF35_00590</name>
</gene>
<evidence type="ECO:0000256" key="1">
    <source>
        <dbReference type="SAM" id="MobiDB-lite"/>
    </source>
</evidence>
<dbReference type="EMBL" id="JANRHH010000004">
    <property type="protein sequence ID" value="MDN4592431.1"/>
    <property type="molecule type" value="Genomic_DNA"/>
</dbReference>
<reference evidence="2" key="1">
    <citation type="submission" date="2022-08" db="EMBL/GenBank/DDBJ databases">
        <title>Polycladomyces zharkentsis sp. nov., a novel thermophilic CMC and starch-degrading bacterium isolated from a geothermal spring in Kazakhstan.</title>
        <authorList>
            <person name="Mashzhan A."/>
            <person name="Kistaubaeva A."/>
            <person name="Javier-Lopez R."/>
            <person name="Birkeland N.-K."/>
        </authorList>
    </citation>
    <scope>NUCLEOTIDE SEQUENCE</scope>
    <source>
        <strain evidence="2">KSR 13</strain>
    </source>
</reference>
<organism evidence="2 3">
    <name type="scientific">Polycladomyces subterraneus</name>
    <dbReference type="NCBI Taxonomy" id="1016997"/>
    <lineage>
        <taxon>Bacteria</taxon>
        <taxon>Bacillati</taxon>
        <taxon>Bacillota</taxon>
        <taxon>Bacilli</taxon>
        <taxon>Bacillales</taxon>
        <taxon>Thermoactinomycetaceae</taxon>
        <taxon>Polycladomyces</taxon>
    </lineage>
</organism>
<evidence type="ECO:0000313" key="3">
    <source>
        <dbReference type="Proteomes" id="UP001174196"/>
    </source>
</evidence>
<dbReference type="RefSeq" id="WP_301237169.1">
    <property type="nucleotide sequence ID" value="NZ_JANRHH010000004.1"/>
</dbReference>
<feature type="region of interest" description="Disordered" evidence="1">
    <location>
        <begin position="30"/>
        <end position="105"/>
    </location>
</feature>
<accession>A0ABT8II28</accession>
<feature type="region of interest" description="Disordered" evidence="1">
    <location>
        <begin position="121"/>
        <end position="198"/>
    </location>
</feature>
<name>A0ABT8II28_9BACL</name>
<keyword evidence="3" id="KW-1185">Reference proteome</keyword>
<dbReference type="Proteomes" id="UP001174196">
    <property type="component" value="Unassembled WGS sequence"/>
</dbReference>